<dbReference type="InterPro" id="IPR001610">
    <property type="entry name" value="PAC"/>
</dbReference>
<dbReference type="Gene3D" id="3.40.50.2300">
    <property type="match status" value="3"/>
</dbReference>
<dbReference type="Pfam" id="PF00563">
    <property type="entry name" value="EAL"/>
    <property type="match status" value="1"/>
</dbReference>
<dbReference type="InterPro" id="IPR011006">
    <property type="entry name" value="CheY-like_superfamily"/>
</dbReference>
<sequence length="1270" mass="140901">MDGDRSLPGPPSTPPTATMRVLYVEDSRVDADLTRHALARQAPEIALDIAGTLSDARQRLADGTYDLVLTDLKLPDGTGLELLGSIRSAGLGVPVVLVTGQGDMATAVNALKAGAQDYLVKGDDYLDGMAPLLRDVLARSRRHAVRGRPLRVLYAEPNPADAELARHHLARHAPHLALTVVDSAEAVLAELSPRDDGPEGHDVLLLDYRLPGMNGLELLRLLRRQYEAALPIVLTTAQGSEAVAAQALHLGVDDFLPKHEGYLFALPATLEKVHRENELMREHDALRALAERHEQLLAASPTLTYRLRLEDGQRVPVWVSENIERMLGYRVEEVLPVEWWWTHLCADDRERVSATQQQLETSGSLDVTYRFRHKNGHLLWIRDQQRLLRDAQGRPSEIVGSWNDVTEETIATHVHAARMELRELMFDGRPLADILACCVRRIEDCCVGHRAAILLADALGQDIQPTVTGSLDDAYRACVRAQSTRLLAGLRDASPVAAFTAAVDGVTDADDCWQALTRAAGERGATHLPLTGSNGRVLGVLAVYGAPLSPQGTDVRNRRLAEFAQLAVLAAERSEQEQVRRQAFTALADTRDGIVITDLGPAIVSINSAWTEITGYTEDEVLGRNPSLLKSGMEAPERYQEMWQTLLQTGSWQGEIWNRRKSGETYPQLLSISTVRDAAGTPTHYVGVMTDMSRLRRSEEEKERLTHYDPLTHLPNRLLAMSRLQHAIEQAGRQHESIAVLYLDLDLFKHINDSLGPVAGDHVLACVGERLRSHLRHEETLARLGGDEFLIIVERLEIADDAARLARELLEALREPILLDGEQTVFTAGSIGISIYPDDASEAHALVQHADTALNEAKTLGRDQYCFYTQSLGDRVRQRLQLENHLRLALERGELSLHYQPQVDIRSGRINGIEALMRWRSPALGDVPPAEFIPVAEQSGLIFPMGRWALEEACRQNKRWQDEGLTQLCVAVNVSVRQFRDPNLLATVRNALDSSGLPPRCLEIELTESAFVDDAETAIRTSQQLHELGVKLSLDDFGTGYSSLAYLSRFPFDKIKIDQSFVQDITSNPTNAAIANATIALADSLHMSVLAEGVETESQLGFLRQRGCNSMQGYLFSRPLPADELATLLREARTLPAAPSAQDAPRTLLLLDDELNILRALQRLLRQDGYRILATTSAAEAFELLAQNTVQVIVSDQRMPEMNGTEFLSRVKELYPHTVRIVLSGYSEVETITQAVNRGAIYKFFTKPWDDMQLREELREAFRAAEKARG</sequence>
<dbReference type="Pfam" id="PF13426">
    <property type="entry name" value="PAS_9"/>
    <property type="match status" value="1"/>
</dbReference>
<dbReference type="PROSITE" id="PS50113">
    <property type="entry name" value="PAC"/>
    <property type="match status" value="2"/>
</dbReference>
<dbReference type="EMBL" id="JACYTO010000001">
    <property type="protein sequence ID" value="MBD8502811.1"/>
    <property type="molecule type" value="Genomic_DNA"/>
</dbReference>
<dbReference type="Gene3D" id="3.30.450.40">
    <property type="match status" value="1"/>
</dbReference>
<evidence type="ECO:0000259" key="4">
    <source>
        <dbReference type="PROSITE" id="PS50113"/>
    </source>
</evidence>
<evidence type="ECO:0000313" key="8">
    <source>
        <dbReference type="Proteomes" id="UP000603602"/>
    </source>
</evidence>
<proteinExistence type="predicted"/>
<dbReference type="InterPro" id="IPR043128">
    <property type="entry name" value="Rev_trsase/Diguanyl_cyclase"/>
</dbReference>
<evidence type="ECO:0000259" key="3">
    <source>
        <dbReference type="PROSITE" id="PS50112"/>
    </source>
</evidence>
<feature type="domain" description="PAC" evidence="4">
    <location>
        <begin position="365"/>
        <end position="417"/>
    </location>
</feature>
<dbReference type="PROSITE" id="PS50110">
    <property type="entry name" value="RESPONSE_REGULATORY"/>
    <property type="match status" value="3"/>
</dbReference>
<dbReference type="SUPFAM" id="SSF55785">
    <property type="entry name" value="PYP-like sensor domain (PAS domain)"/>
    <property type="match status" value="2"/>
</dbReference>
<evidence type="ECO:0000259" key="6">
    <source>
        <dbReference type="PROSITE" id="PS50887"/>
    </source>
</evidence>
<dbReference type="SMART" id="SM00448">
    <property type="entry name" value="REC"/>
    <property type="match status" value="3"/>
</dbReference>
<dbReference type="InterPro" id="IPR035965">
    <property type="entry name" value="PAS-like_dom_sf"/>
</dbReference>
<dbReference type="Gene3D" id="3.30.70.270">
    <property type="match status" value="1"/>
</dbReference>
<dbReference type="PROSITE" id="PS50887">
    <property type="entry name" value="GGDEF"/>
    <property type="match status" value="1"/>
</dbReference>
<feature type="domain" description="PAS" evidence="3">
    <location>
        <begin position="580"/>
        <end position="650"/>
    </location>
</feature>
<dbReference type="InterPro" id="IPR029787">
    <property type="entry name" value="Nucleotide_cyclase"/>
</dbReference>
<dbReference type="SMART" id="SM00086">
    <property type="entry name" value="PAC"/>
    <property type="match status" value="2"/>
</dbReference>
<dbReference type="PANTHER" id="PTHR44757:SF2">
    <property type="entry name" value="BIOFILM ARCHITECTURE MAINTENANCE PROTEIN MBAA"/>
    <property type="match status" value="1"/>
</dbReference>
<dbReference type="NCBIfam" id="TIGR00229">
    <property type="entry name" value="sensory_box"/>
    <property type="match status" value="2"/>
</dbReference>
<accession>A0ABR9B9G0</accession>
<dbReference type="SUPFAM" id="SSF55073">
    <property type="entry name" value="Nucleotide cyclase"/>
    <property type="match status" value="1"/>
</dbReference>
<keyword evidence="8" id="KW-1185">Reference proteome</keyword>
<feature type="domain" description="Response regulatory" evidence="2">
    <location>
        <begin position="151"/>
        <end position="273"/>
    </location>
</feature>
<dbReference type="CDD" id="cd01949">
    <property type="entry name" value="GGDEF"/>
    <property type="match status" value="1"/>
</dbReference>
<dbReference type="InterPro" id="IPR052155">
    <property type="entry name" value="Biofilm_reg_signaling"/>
</dbReference>
<dbReference type="CDD" id="cd00156">
    <property type="entry name" value="REC"/>
    <property type="match status" value="2"/>
</dbReference>
<protein>
    <submittedName>
        <fullName evidence="7">EAL domain-containing protein</fullName>
    </submittedName>
</protein>
<dbReference type="Pfam" id="PF00072">
    <property type="entry name" value="Response_reg"/>
    <property type="match status" value="3"/>
</dbReference>
<comment type="caution">
    <text evidence="7">The sequence shown here is derived from an EMBL/GenBank/DDBJ whole genome shotgun (WGS) entry which is preliminary data.</text>
</comment>
<dbReference type="CDD" id="cd01948">
    <property type="entry name" value="EAL"/>
    <property type="match status" value="1"/>
</dbReference>
<evidence type="ECO:0000259" key="2">
    <source>
        <dbReference type="PROSITE" id="PS50110"/>
    </source>
</evidence>
<feature type="modified residue" description="4-aspartylphosphate" evidence="1">
    <location>
        <position position="207"/>
    </location>
</feature>
<dbReference type="CDD" id="cd00130">
    <property type="entry name" value="PAS"/>
    <property type="match status" value="2"/>
</dbReference>
<feature type="domain" description="PAC" evidence="4">
    <location>
        <begin position="652"/>
        <end position="704"/>
    </location>
</feature>
<feature type="domain" description="Response regulatory" evidence="2">
    <location>
        <begin position="20"/>
        <end position="136"/>
    </location>
</feature>
<evidence type="ECO:0000256" key="1">
    <source>
        <dbReference type="PROSITE-ProRule" id="PRU00169"/>
    </source>
</evidence>
<feature type="domain" description="Response regulatory" evidence="2">
    <location>
        <begin position="1147"/>
        <end position="1262"/>
    </location>
</feature>
<dbReference type="PROSITE" id="PS50112">
    <property type="entry name" value="PAS"/>
    <property type="match status" value="1"/>
</dbReference>
<dbReference type="InterPro" id="IPR013655">
    <property type="entry name" value="PAS_fold_3"/>
</dbReference>
<dbReference type="Proteomes" id="UP000603602">
    <property type="component" value="Unassembled WGS sequence"/>
</dbReference>
<dbReference type="Pfam" id="PF00990">
    <property type="entry name" value="GGDEF"/>
    <property type="match status" value="1"/>
</dbReference>
<dbReference type="InterPro" id="IPR000700">
    <property type="entry name" value="PAS-assoc_C"/>
</dbReference>
<dbReference type="CDD" id="cd17569">
    <property type="entry name" value="REC_HupR-like"/>
    <property type="match status" value="1"/>
</dbReference>
<dbReference type="InterPro" id="IPR029016">
    <property type="entry name" value="GAF-like_dom_sf"/>
</dbReference>
<gene>
    <name evidence="7" type="ORF">IFO67_07940</name>
</gene>
<dbReference type="SMART" id="SM00052">
    <property type="entry name" value="EAL"/>
    <property type="match status" value="1"/>
</dbReference>
<dbReference type="InterPro" id="IPR001789">
    <property type="entry name" value="Sig_transdc_resp-reg_receiver"/>
</dbReference>
<dbReference type="SMART" id="SM00091">
    <property type="entry name" value="PAS"/>
    <property type="match status" value="2"/>
</dbReference>
<dbReference type="InterPro" id="IPR035919">
    <property type="entry name" value="EAL_sf"/>
</dbReference>
<dbReference type="SUPFAM" id="SSF52172">
    <property type="entry name" value="CheY-like"/>
    <property type="match status" value="3"/>
</dbReference>
<dbReference type="Gene3D" id="3.20.20.450">
    <property type="entry name" value="EAL domain"/>
    <property type="match status" value="1"/>
</dbReference>
<feature type="domain" description="EAL" evidence="5">
    <location>
        <begin position="879"/>
        <end position="1133"/>
    </location>
</feature>
<dbReference type="NCBIfam" id="TIGR00254">
    <property type="entry name" value="GGDEF"/>
    <property type="match status" value="1"/>
</dbReference>
<feature type="modified residue" description="4-aspartylphosphate" evidence="1">
    <location>
        <position position="1196"/>
    </location>
</feature>
<dbReference type="InterPro" id="IPR001633">
    <property type="entry name" value="EAL_dom"/>
</dbReference>
<dbReference type="SMART" id="SM00267">
    <property type="entry name" value="GGDEF"/>
    <property type="match status" value="1"/>
</dbReference>
<reference evidence="8" key="1">
    <citation type="submission" date="2023-07" db="EMBL/GenBank/DDBJ databases">
        <title>Thauera sp. CAU 1555 isolated from sand of Yaerae Beach.</title>
        <authorList>
            <person name="Kim W."/>
        </authorList>
    </citation>
    <scope>NUCLEOTIDE SEQUENCE [LARGE SCALE GENOMIC DNA]</scope>
    <source>
        <strain evidence="8">CAU 1555</strain>
    </source>
</reference>
<dbReference type="PANTHER" id="PTHR44757">
    <property type="entry name" value="DIGUANYLATE CYCLASE DGCP"/>
    <property type="match status" value="1"/>
</dbReference>
<feature type="domain" description="GGDEF" evidence="6">
    <location>
        <begin position="736"/>
        <end position="870"/>
    </location>
</feature>
<dbReference type="InterPro" id="IPR000014">
    <property type="entry name" value="PAS"/>
</dbReference>
<dbReference type="InterPro" id="IPR000160">
    <property type="entry name" value="GGDEF_dom"/>
</dbReference>
<evidence type="ECO:0000313" key="7">
    <source>
        <dbReference type="EMBL" id="MBD8502811.1"/>
    </source>
</evidence>
<feature type="modified residue" description="4-aspartylphosphate" evidence="1">
    <location>
        <position position="71"/>
    </location>
</feature>
<dbReference type="Pfam" id="PF08447">
    <property type="entry name" value="PAS_3"/>
    <property type="match status" value="1"/>
</dbReference>
<keyword evidence="1" id="KW-0597">Phosphoprotein</keyword>
<name>A0ABR9B9G0_9RHOO</name>
<evidence type="ECO:0000259" key="5">
    <source>
        <dbReference type="PROSITE" id="PS50883"/>
    </source>
</evidence>
<dbReference type="Gene3D" id="3.30.450.20">
    <property type="entry name" value="PAS domain"/>
    <property type="match status" value="2"/>
</dbReference>
<dbReference type="SUPFAM" id="SSF141868">
    <property type="entry name" value="EAL domain-like"/>
    <property type="match status" value="1"/>
</dbReference>
<dbReference type="PROSITE" id="PS50883">
    <property type="entry name" value="EAL"/>
    <property type="match status" value="1"/>
</dbReference>
<organism evidence="7 8">
    <name type="scientific">Thauera sedimentorum</name>
    <dbReference type="NCBI Taxonomy" id="2767595"/>
    <lineage>
        <taxon>Bacteria</taxon>
        <taxon>Pseudomonadati</taxon>
        <taxon>Pseudomonadota</taxon>
        <taxon>Betaproteobacteria</taxon>
        <taxon>Rhodocyclales</taxon>
        <taxon>Zoogloeaceae</taxon>
        <taxon>Thauera</taxon>
    </lineage>
</organism>